<evidence type="ECO:0000313" key="2">
    <source>
        <dbReference type="Proteomes" id="UP001162992"/>
    </source>
</evidence>
<comment type="caution">
    <text evidence="1">The sequence shown here is derived from an EMBL/GenBank/DDBJ whole genome shotgun (WGS) entry which is preliminary data.</text>
</comment>
<reference evidence="2" key="1">
    <citation type="journal article" date="2024" name="Proc. Natl. Acad. Sci. U.S.A.">
        <title>Extraordinary preservation of gene collinearity over three hundred million years revealed in homosporous lycophytes.</title>
        <authorList>
            <person name="Li C."/>
            <person name="Wickell D."/>
            <person name="Kuo L.Y."/>
            <person name="Chen X."/>
            <person name="Nie B."/>
            <person name="Liao X."/>
            <person name="Peng D."/>
            <person name="Ji J."/>
            <person name="Jenkins J."/>
            <person name="Williams M."/>
            <person name="Shu S."/>
            <person name="Plott C."/>
            <person name="Barry K."/>
            <person name="Rajasekar S."/>
            <person name="Grimwood J."/>
            <person name="Han X."/>
            <person name="Sun S."/>
            <person name="Hou Z."/>
            <person name="He W."/>
            <person name="Dai G."/>
            <person name="Sun C."/>
            <person name="Schmutz J."/>
            <person name="Leebens-Mack J.H."/>
            <person name="Li F.W."/>
            <person name="Wang L."/>
        </authorList>
    </citation>
    <scope>NUCLEOTIDE SEQUENCE [LARGE SCALE GENOMIC DNA]</scope>
    <source>
        <strain evidence="2">cv. PW_Plant_1</strain>
    </source>
</reference>
<sequence length="136" mass="15503">MFIDNLESVMKSYAHSSYIKTITSGIPKTIWRGRGALNSLYSYCLEESIVFCCLNRPSFISCPQVVYFCNLVFVSCVCLSSIFMASYNLDPSLCKLFITIYELCLCIVKTILNYYHNSENKFAKIISIELHQCLVG</sequence>
<gene>
    <name evidence="1" type="ORF">O6H91_18G024100</name>
</gene>
<accession>A0ACC2AYW5</accession>
<name>A0ACC2AYW5_DIPCM</name>
<dbReference type="EMBL" id="CM055109">
    <property type="protein sequence ID" value="KAJ7522716.1"/>
    <property type="molecule type" value="Genomic_DNA"/>
</dbReference>
<keyword evidence="2" id="KW-1185">Reference proteome</keyword>
<organism evidence="1 2">
    <name type="scientific">Diphasiastrum complanatum</name>
    <name type="common">Issler's clubmoss</name>
    <name type="synonym">Lycopodium complanatum</name>
    <dbReference type="NCBI Taxonomy" id="34168"/>
    <lineage>
        <taxon>Eukaryota</taxon>
        <taxon>Viridiplantae</taxon>
        <taxon>Streptophyta</taxon>
        <taxon>Embryophyta</taxon>
        <taxon>Tracheophyta</taxon>
        <taxon>Lycopodiopsida</taxon>
        <taxon>Lycopodiales</taxon>
        <taxon>Lycopodiaceae</taxon>
        <taxon>Lycopodioideae</taxon>
        <taxon>Diphasiastrum</taxon>
    </lineage>
</organism>
<proteinExistence type="predicted"/>
<evidence type="ECO:0000313" key="1">
    <source>
        <dbReference type="EMBL" id="KAJ7522716.1"/>
    </source>
</evidence>
<dbReference type="Proteomes" id="UP001162992">
    <property type="component" value="Chromosome 18"/>
</dbReference>
<protein>
    <submittedName>
        <fullName evidence="1">Uncharacterized protein</fullName>
    </submittedName>
</protein>